<feature type="region of interest" description="Disordered" evidence="10">
    <location>
        <begin position="30"/>
        <end position="141"/>
    </location>
</feature>
<dbReference type="GO" id="GO:0036503">
    <property type="term" value="P:ERAD pathway"/>
    <property type="evidence" value="ECO:0007669"/>
    <property type="project" value="TreeGrafter"/>
</dbReference>
<keyword evidence="7 8" id="KW-0143">Chaperone</keyword>
<evidence type="ECO:0000313" key="12">
    <source>
        <dbReference type="Proteomes" id="UP001465755"/>
    </source>
</evidence>
<dbReference type="FunFam" id="2.10.250.10:FF:000001">
    <property type="entry name" value="Calnexin homolog"/>
    <property type="match status" value="1"/>
</dbReference>
<dbReference type="Pfam" id="PF00262">
    <property type="entry name" value="Calreticulin"/>
    <property type="match status" value="1"/>
</dbReference>
<gene>
    <name evidence="11" type="ORF">WJX73_002315</name>
</gene>
<dbReference type="PANTHER" id="PTHR11073">
    <property type="entry name" value="CALRETICULIN AND CALNEXIN"/>
    <property type="match status" value="1"/>
</dbReference>
<evidence type="ECO:0000256" key="5">
    <source>
        <dbReference type="ARBA" id="ARBA00022989"/>
    </source>
</evidence>
<sequence>MFVPGQVWQHQQVLNADDNTYDVLIDGESKKTGSLFEDFEPSINPPEEIDDPKDKKPASWVENPKMPDPKAKKPADWDEDAPRTIDDPDAEKPEEWLDDEPEEVDDPEAEQPEDWDEEEDGEWEAPRVANPKCTEAGCGEWKPPTIPNPAYKGKWSADLIDNPDYKGVWAPRKIANPDFFTDETPLKNLADIGGVAIEIWTMDDSYYFSSIYVGTDADKAEEHRTTYWAPKKEIEDKQAEEEAAKLKEESSKLSEEDDGETLTLADRIIDAFDSPPLAALKPYVGSLLDQLEEHPNFAWLVLLAPALVLLSLLRRVFGKSKPAVGARTPTTRAAKKGDVTGPDDSLPAQAASVARTAQAKASEAARTAQAKASEAVAQATGSAGDEDEDEAVKQRRPRRDT</sequence>
<dbReference type="InterPro" id="IPR009033">
    <property type="entry name" value="Calreticulin/calnexin_P_dom_sf"/>
</dbReference>
<feature type="compositionally biased region" description="Basic and acidic residues" evidence="10">
    <location>
        <begin position="65"/>
        <end position="95"/>
    </location>
</feature>
<keyword evidence="3 8" id="KW-0812">Transmembrane</keyword>
<feature type="coiled-coil region" evidence="9">
    <location>
        <begin position="229"/>
        <end position="256"/>
    </location>
</feature>
<keyword evidence="6 8" id="KW-0472">Membrane</keyword>
<comment type="similarity">
    <text evidence="2 8">Belongs to the calreticulin family.</text>
</comment>
<dbReference type="Gene3D" id="2.60.120.200">
    <property type="match status" value="1"/>
</dbReference>
<dbReference type="GO" id="GO:0051082">
    <property type="term" value="F:unfolded protein binding"/>
    <property type="evidence" value="ECO:0007669"/>
    <property type="project" value="InterPro"/>
</dbReference>
<dbReference type="PANTHER" id="PTHR11073:SF1">
    <property type="entry name" value="CALNEXIN 14D-RELATED"/>
    <property type="match status" value="1"/>
</dbReference>
<evidence type="ECO:0000313" key="11">
    <source>
        <dbReference type="EMBL" id="KAK9788860.1"/>
    </source>
</evidence>
<keyword evidence="4 8" id="KW-0256">Endoplasmic reticulum</keyword>
<feature type="transmembrane region" description="Helical" evidence="8">
    <location>
        <begin position="297"/>
        <end position="317"/>
    </location>
</feature>
<dbReference type="GO" id="GO:0005789">
    <property type="term" value="C:endoplasmic reticulum membrane"/>
    <property type="evidence" value="ECO:0007669"/>
    <property type="project" value="UniProtKB-SubCell"/>
</dbReference>
<dbReference type="EMBL" id="JALJOQ010000218">
    <property type="protein sequence ID" value="KAK9788860.1"/>
    <property type="molecule type" value="Genomic_DNA"/>
</dbReference>
<reference evidence="11 12" key="1">
    <citation type="journal article" date="2024" name="Nat. Commun.">
        <title>Phylogenomics reveals the evolutionary origins of lichenization in chlorophyte algae.</title>
        <authorList>
            <person name="Puginier C."/>
            <person name="Libourel C."/>
            <person name="Otte J."/>
            <person name="Skaloud P."/>
            <person name="Haon M."/>
            <person name="Grisel S."/>
            <person name="Petersen M."/>
            <person name="Berrin J.G."/>
            <person name="Delaux P.M."/>
            <person name="Dal Grande F."/>
            <person name="Keller J."/>
        </authorList>
    </citation>
    <scope>NUCLEOTIDE SEQUENCE [LARGE SCALE GENOMIC DNA]</scope>
    <source>
        <strain evidence="11 12">SAG 2036</strain>
    </source>
</reference>
<dbReference type="Proteomes" id="UP001465755">
    <property type="component" value="Unassembled WGS sequence"/>
</dbReference>
<feature type="compositionally biased region" description="Acidic residues" evidence="10">
    <location>
        <begin position="96"/>
        <end position="123"/>
    </location>
</feature>
<proteinExistence type="inferred from homology"/>
<keyword evidence="12" id="KW-1185">Reference proteome</keyword>
<comment type="subcellular location">
    <subcellularLocation>
        <location evidence="1">Endoplasmic reticulum membrane</location>
        <topology evidence="1">Single-pass membrane protein</topology>
    </subcellularLocation>
</comment>
<dbReference type="InterPro" id="IPR001580">
    <property type="entry name" value="Calret/calnex"/>
</dbReference>
<evidence type="ECO:0000256" key="10">
    <source>
        <dbReference type="SAM" id="MobiDB-lite"/>
    </source>
</evidence>
<dbReference type="Gene3D" id="2.10.250.10">
    <property type="entry name" value="Calreticulin/calnexin, P domain"/>
    <property type="match status" value="1"/>
</dbReference>
<evidence type="ECO:0000256" key="8">
    <source>
        <dbReference type="RuleBase" id="RU362126"/>
    </source>
</evidence>
<evidence type="ECO:0008006" key="13">
    <source>
        <dbReference type="Google" id="ProtNLM"/>
    </source>
</evidence>
<evidence type="ECO:0000256" key="4">
    <source>
        <dbReference type="ARBA" id="ARBA00022824"/>
    </source>
</evidence>
<evidence type="ECO:0000256" key="3">
    <source>
        <dbReference type="ARBA" id="ARBA00022692"/>
    </source>
</evidence>
<keyword evidence="9" id="KW-0175">Coiled coil</keyword>
<evidence type="ECO:0000256" key="6">
    <source>
        <dbReference type="ARBA" id="ARBA00023136"/>
    </source>
</evidence>
<dbReference type="SUPFAM" id="SSF63887">
    <property type="entry name" value="P-domain of calnexin/calreticulin"/>
    <property type="match status" value="1"/>
</dbReference>
<comment type="caution">
    <text evidence="11">The sequence shown here is derived from an EMBL/GenBank/DDBJ whole genome shotgun (WGS) entry which is preliminary data.</text>
</comment>
<accession>A0AAW1NP59</accession>
<protein>
    <recommendedName>
        <fullName evidence="13">Calnexin</fullName>
    </recommendedName>
</protein>
<evidence type="ECO:0000256" key="7">
    <source>
        <dbReference type="ARBA" id="ARBA00023186"/>
    </source>
</evidence>
<organism evidence="11 12">
    <name type="scientific">Symbiochloris irregularis</name>
    <dbReference type="NCBI Taxonomy" id="706552"/>
    <lineage>
        <taxon>Eukaryota</taxon>
        <taxon>Viridiplantae</taxon>
        <taxon>Chlorophyta</taxon>
        <taxon>core chlorophytes</taxon>
        <taxon>Trebouxiophyceae</taxon>
        <taxon>Trebouxiales</taxon>
        <taxon>Trebouxiaceae</taxon>
        <taxon>Symbiochloris</taxon>
    </lineage>
</organism>
<dbReference type="GO" id="GO:0006457">
    <property type="term" value="P:protein folding"/>
    <property type="evidence" value="ECO:0007669"/>
    <property type="project" value="InterPro"/>
</dbReference>
<evidence type="ECO:0000256" key="9">
    <source>
        <dbReference type="SAM" id="Coils"/>
    </source>
</evidence>
<dbReference type="PRINTS" id="PR00626">
    <property type="entry name" value="CALRETICULIN"/>
</dbReference>
<evidence type="ECO:0000256" key="2">
    <source>
        <dbReference type="ARBA" id="ARBA00010983"/>
    </source>
</evidence>
<dbReference type="GO" id="GO:0005509">
    <property type="term" value="F:calcium ion binding"/>
    <property type="evidence" value="ECO:0007669"/>
    <property type="project" value="InterPro"/>
</dbReference>
<evidence type="ECO:0000256" key="1">
    <source>
        <dbReference type="ARBA" id="ARBA00004389"/>
    </source>
</evidence>
<keyword evidence="5 8" id="KW-1133">Transmembrane helix</keyword>
<name>A0AAW1NP59_9CHLO</name>
<dbReference type="AlphaFoldDB" id="A0AAW1NP59"/>
<feature type="compositionally biased region" description="Low complexity" evidence="10">
    <location>
        <begin position="348"/>
        <end position="379"/>
    </location>
</feature>
<feature type="region of interest" description="Disordered" evidence="10">
    <location>
        <begin position="322"/>
        <end position="401"/>
    </location>
</feature>